<name>A0ABW0BU02_9BACT</name>
<dbReference type="EMBL" id="JBHSKS010000003">
    <property type="protein sequence ID" value="MFC5191342.1"/>
    <property type="molecule type" value="Genomic_DNA"/>
</dbReference>
<accession>A0ABW0BU02</accession>
<evidence type="ECO:0000313" key="1">
    <source>
        <dbReference type="EMBL" id="MFC5191342.1"/>
    </source>
</evidence>
<evidence type="ECO:0000313" key="2">
    <source>
        <dbReference type="Proteomes" id="UP001596163"/>
    </source>
</evidence>
<sequence>MKKRLSAFFISLCWVVGMMAVFSFPPKIDLYEANPAGKTVLKELSSPDLHIRTSFEELKTPPFEIDWRLSAKLNSEWIPGFLSTEIAHISSSFFQKSRSLLDIRQFFIRYFYSW</sequence>
<organism evidence="1 2">
    <name type="scientific">Algoriphagus aquatilis</name>
    <dbReference type="NCBI Taxonomy" id="490186"/>
    <lineage>
        <taxon>Bacteria</taxon>
        <taxon>Pseudomonadati</taxon>
        <taxon>Bacteroidota</taxon>
        <taxon>Cytophagia</taxon>
        <taxon>Cytophagales</taxon>
        <taxon>Cyclobacteriaceae</taxon>
        <taxon>Algoriphagus</taxon>
    </lineage>
</organism>
<reference evidence="2" key="1">
    <citation type="journal article" date="2019" name="Int. J. Syst. Evol. Microbiol.">
        <title>The Global Catalogue of Microorganisms (GCM) 10K type strain sequencing project: providing services to taxonomists for standard genome sequencing and annotation.</title>
        <authorList>
            <consortium name="The Broad Institute Genomics Platform"/>
            <consortium name="The Broad Institute Genome Sequencing Center for Infectious Disease"/>
            <person name="Wu L."/>
            <person name="Ma J."/>
        </authorList>
    </citation>
    <scope>NUCLEOTIDE SEQUENCE [LARGE SCALE GENOMIC DNA]</scope>
    <source>
        <strain evidence="2">CGMCC 1.7030</strain>
    </source>
</reference>
<dbReference type="Proteomes" id="UP001596163">
    <property type="component" value="Unassembled WGS sequence"/>
</dbReference>
<keyword evidence="2" id="KW-1185">Reference proteome</keyword>
<protein>
    <submittedName>
        <fullName evidence="1">Uncharacterized protein</fullName>
    </submittedName>
</protein>
<comment type="caution">
    <text evidence="1">The sequence shown here is derived from an EMBL/GenBank/DDBJ whole genome shotgun (WGS) entry which is preliminary data.</text>
</comment>
<dbReference type="RefSeq" id="WP_377913289.1">
    <property type="nucleotide sequence ID" value="NZ_JBHSKS010000003.1"/>
</dbReference>
<proteinExistence type="predicted"/>
<gene>
    <name evidence="1" type="ORF">ACFPIK_06155</name>
</gene>